<proteinExistence type="predicted"/>
<evidence type="ECO:0000313" key="3">
    <source>
        <dbReference type="EMBL" id="KAK1746787.1"/>
    </source>
</evidence>
<dbReference type="AlphaFoldDB" id="A0AAD9DGX6"/>
<keyword evidence="4" id="KW-1185">Reference proteome</keyword>
<sequence length="276" mass="30837">MTSIQSNGTVRSKSDKHSKRRESSSSSTTTRIIILGGRSQHSLPTTEGNGMKIDRAHQPTIQQEPIFTITQWNTFCDTINTSLQIYNIVIQTHSKKVVSRLLILPMAASTLITVILIIFGRPFVGLGIFAATLASSLMVCLYDRYRVDRAYDGAIGNLKKVVEKINEEGVLLEDCGVVLSVVLTGPTSSSRNDDEDDNDNHVDQDNNSSSNNNNNSSEKRRNNITNVYIECKRIGISDSPLHRDDDDESLERRQKQQRKAIKNNIVYNEEDASFSC</sequence>
<keyword evidence="2" id="KW-1133">Transmembrane helix</keyword>
<feature type="region of interest" description="Disordered" evidence="1">
    <location>
        <begin position="187"/>
        <end position="221"/>
    </location>
</feature>
<evidence type="ECO:0000256" key="2">
    <source>
        <dbReference type="SAM" id="Phobius"/>
    </source>
</evidence>
<feature type="compositionally biased region" description="Polar residues" evidence="1">
    <location>
        <begin position="1"/>
        <end position="11"/>
    </location>
</feature>
<dbReference type="Proteomes" id="UP001224775">
    <property type="component" value="Unassembled WGS sequence"/>
</dbReference>
<feature type="transmembrane region" description="Helical" evidence="2">
    <location>
        <begin position="125"/>
        <end position="142"/>
    </location>
</feature>
<comment type="caution">
    <text evidence="3">The sequence shown here is derived from an EMBL/GenBank/DDBJ whole genome shotgun (WGS) entry which is preliminary data.</text>
</comment>
<protein>
    <submittedName>
        <fullName evidence="3">Uncharacterized protein</fullName>
    </submittedName>
</protein>
<keyword evidence="2" id="KW-0472">Membrane</keyword>
<name>A0AAD9DGX6_9STRA</name>
<evidence type="ECO:0000256" key="1">
    <source>
        <dbReference type="SAM" id="MobiDB-lite"/>
    </source>
</evidence>
<accession>A0AAD9DGX6</accession>
<feature type="transmembrane region" description="Helical" evidence="2">
    <location>
        <begin position="101"/>
        <end position="119"/>
    </location>
</feature>
<dbReference type="EMBL" id="JATAAI010000003">
    <property type="protein sequence ID" value="KAK1746787.1"/>
    <property type="molecule type" value="Genomic_DNA"/>
</dbReference>
<gene>
    <name evidence="3" type="ORF">QTG54_002131</name>
</gene>
<keyword evidence="2" id="KW-0812">Transmembrane</keyword>
<reference evidence="3" key="1">
    <citation type="submission" date="2023-06" db="EMBL/GenBank/DDBJ databases">
        <title>Survivors Of The Sea: Transcriptome response of Skeletonema marinoi to long-term dormancy.</title>
        <authorList>
            <person name="Pinder M.I.M."/>
            <person name="Kourtchenko O."/>
            <person name="Robertson E.K."/>
            <person name="Larsson T."/>
            <person name="Maumus F."/>
            <person name="Osuna-Cruz C.M."/>
            <person name="Vancaester E."/>
            <person name="Stenow R."/>
            <person name="Vandepoele K."/>
            <person name="Ploug H."/>
            <person name="Bruchert V."/>
            <person name="Godhe A."/>
            <person name="Topel M."/>
        </authorList>
    </citation>
    <scope>NUCLEOTIDE SEQUENCE</scope>
    <source>
        <strain evidence="3">R05AC</strain>
    </source>
</reference>
<feature type="compositionally biased region" description="Low complexity" evidence="1">
    <location>
        <begin position="205"/>
        <end position="216"/>
    </location>
</feature>
<organism evidence="3 4">
    <name type="scientific">Skeletonema marinoi</name>
    <dbReference type="NCBI Taxonomy" id="267567"/>
    <lineage>
        <taxon>Eukaryota</taxon>
        <taxon>Sar</taxon>
        <taxon>Stramenopiles</taxon>
        <taxon>Ochrophyta</taxon>
        <taxon>Bacillariophyta</taxon>
        <taxon>Coscinodiscophyceae</taxon>
        <taxon>Thalassiosirophycidae</taxon>
        <taxon>Thalassiosirales</taxon>
        <taxon>Skeletonemataceae</taxon>
        <taxon>Skeletonema</taxon>
        <taxon>Skeletonema marinoi-dohrnii complex</taxon>
    </lineage>
</organism>
<evidence type="ECO:0000313" key="4">
    <source>
        <dbReference type="Proteomes" id="UP001224775"/>
    </source>
</evidence>
<feature type="region of interest" description="Disordered" evidence="1">
    <location>
        <begin position="1"/>
        <end position="31"/>
    </location>
</feature>